<dbReference type="AlphaFoldDB" id="A0A4Y2G434"/>
<dbReference type="Pfam" id="PF00664">
    <property type="entry name" value="ABC_membrane"/>
    <property type="match status" value="1"/>
</dbReference>
<accession>A0A4Y2G434</accession>
<dbReference type="PANTHER" id="PTHR24223:SF443">
    <property type="entry name" value="MULTIDRUG-RESISTANCE LIKE PROTEIN 1, ISOFORM I"/>
    <property type="match status" value="1"/>
</dbReference>
<reference evidence="11 12" key="1">
    <citation type="journal article" date="2019" name="Sci. Rep.">
        <title>Orb-weaving spider Araneus ventricosus genome elucidates the spidroin gene catalogue.</title>
        <authorList>
            <person name="Kono N."/>
            <person name="Nakamura H."/>
            <person name="Ohtoshi R."/>
            <person name="Moran D.A.P."/>
            <person name="Shinohara A."/>
            <person name="Yoshida Y."/>
            <person name="Fujiwara M."/>
            <person name="Mori M."/>
            <person name="Tomita M."/>
            <person name="Arakawa K."/>
        </authorList>
    </citation>
    <scope>NUCLEOTIDE SEQUENCE [LARGE SCALE GENOMIC DNA]</scope>
</reference>
<evidence type="ECO:0000256" key="1">
    <source>
        <dbReference type="ARBA" id="ARBA00004127"/>
    </source>
</evidence>
<name>A0A4Y2G434_ARAVE</name>
<dbReference type="Proteomes" id="UP000499080">
    <property type="component" value="Unassembled WGS sequence"/>
</dbReference>
<dbReference type="PANTHER" id="PTHR24223">
    <property type="entry name" value="ATP-BINDING CASSETTE SUB-FAMILY C"/>
    <property type="match status" value="1"/>
</dbReference>
<dbReference type="GO" id="GO:0016020">
    <property type="term" value="C:membrane"/>
    <property type="evidence" value="ECO:0007669"/>
    <property type="project" value="InterPro"/>
</dbReference>
<dbReference type="InterPro" id="IPR027417">
    <property type="entry name" value="P-loop_NTPase"/>
</dbReference>
<feature type="transmembrane region" description="Helical" evidence="9">
    <location>
        <begin position="72"/>
        <end position="94"/>
    </location>
</feature>
<dbReference type="EMBL" id="BGPR01001181">
    <property type="protein sequence ID" value="GBM47455.1"/>
    <property type="molecule type" value="Genomic_DNA"/>
</dbReference>
<evidence type="ECO:0000256" key="6">
    <source>
        <dbReference type="ARBA" id="ARBA00022840"/>
    </source>
</evidence>
<protein>
    <submittedName>
        <fullName evidence="11">Canalicular multispecific organic anion transporter 2</fullName>
    </submittedName>
</protein>
<evidence type="ECO:0000256" key="2">
    <source>
        <dbReference type="ARBA" id="ARBA00022448"/>
    </source>
</evidence>
<dbReference type="GO" id="GO:0005524">
    <property type="term" value="F:ATP binding"/>
    <property type="evidence" value="ECO:0007669"/>
    <property type="project" value="UniProtKB-KW"/>
</dbReference>
<keyword evidence="3 9" id="KW-0812">Transmembrane</keyword>
<dbReference type="Gene3D" id="3.40.50.300">
    <property type="entry name" value="P-loop containing nucleotide triphosphate hydrolases"/>
    <property type="match status" value="1"/>
</dbReference>
<comment type="subcellular location">
    <subcellularLocation>
        <location evidence="1">Endomembrane system</location>
        <topology evidence="1">Multi-pass membrane protein</topology>
    </subcellularLocation>
</comment>
<dbReference type="GO" id="GO:0012505">
    <property type="term" value="C:endomembrane system"/>
    <property type="evidence" value="ECO:0007669"/>
    <property type="project" value="UniProtKB-SubCell"/>
</dbReference>
<dbReference type="GO" id="GO:0140359">
    <property type="term" value="F:ABC-type transporter activity"/>
    <property type="evidence" value="ECO:0007669"/>
    <property type="project" value="InterPro"/>
</dbReference>
<dbReference type="InterPro" id="IPR050173">
    <property type="entry name" value="ABC_transporter_C-like"/>
</dbReference>
<dbReference type="SUPFAM" id="SSF52540">
    <property type="entry name" value="P-loop containing nucleoside triphosphate hydrolases"/>
    <property type="match status" value="1"/>
</dbReference>
<sequence>MDFCNSTFWNWNAFWNADEPKLSSCFRHSVLVIVPCAILWVLSVISSIRDCCRRSGRFRVRPGLTPWTKFTVTKLVLTSVLILCSLAEGIYIFSQHNLKPVLTAKVYYTSVMFRTFTFVLALYLQFKQNRERKLNSYALSTFWLLFSVCNLFSSPVFTAFGVKLEEMTDPFIYTFRMITIIALTAQTLLSFFTDPPNSVSWNPQMNEFQIEQQPLLSRLFFSWMTKFVWYGYRNAFDIDNLPVLERKMYAMHAHQQFQKQWRKKQRLLEISTEGNDTFIRRIIRYIRHLSLILLIHRSIWPWILITAAVELICCILSVLPPILMDYIIQYAGNSEPAWHGYVYAASFFLVASLKTLLSVHNTNFLRNASFFVRPALSSAIYRKCLRLKITLMGINDLTEIPNLAAVTGPQVSEWLWNAHQMWSLPLRTVFLIFLLGSYIKKGFQLGIILLTASFLFIIYLEKKYRKSQEVRKELEELRIKSMSDVLKEMKTIKLCTWETLIMDGRNSERQEEAKVLKKMMFYEASIFFLWSVTPYLITLGFIVGFVFPEKKDLNPNVAFVTLLISNLLVSNCQGMQEKLSKGRESLRKVIDFLLREQLDESVVDDEADIKNAIEISAGTFQWNRERDPTLQDVTFSVPRGCLAAVVGPEDAGKGALFSAIIGDMYSSIKGSVRIMKNRRVTRGSSFTLAFNTTSDCVTEHEQQKSV</sequence>
<dbReference type="PROSITE" id="PS50929">
    <property type="entry name" value="ABC_TM1F"/>
    <property type="match status" value="1"/>
</dbReference>
<keyword evidence="5" id="KW-0547">Nucleotide-binding</keyword>
<proteinExistence type="predicted"/>
<gene>
    <name evidence="11" type="primary">ABCC3_2</name>
    <name evidence="11" type="ORF">AVEN_213359_1</name>
</gene>
<evidence type="ECO:0000256" key="4">
    <source>
        <dbReference type="ARBA" id="ARBA00022737"/>
    </source>
</evidence>
<feature type="transmembrane region" description="Helical" evidence="9">
    <location>
        <begin position="526"/>
        <end position="547"/>
    </location>
</feature>
<feature type="transmembrane region" description="Helical" evidence="9">
    <location>
        <begin position="422"/>
        <end position="439"/>
    </location>
</feature>
<dbReference type="SUPFAM" id="SSF90123">
    <property type="entry name" value="ABC transporter transmembrane region"/>
    <property type="match status" value="1"/>
</dbReference>
<feature type="domain" description="ABC transmembrane type-1" evidence="10">
    <location>
        <begin position="311"/>
        <end position="568"/>
    </location>
</feature>
<feature type="transmembrane region" description="Helical" evidence="9">
    <location>
        <begin position="299"/>
        <end position="318"/>
    </location>
</feature>
<dbReference type="InterPro" id="IPR036640">
    <property type="entry name" value="ABC1_TM_sf"/>
</dbReference>
<evidence type="ECO:0000313" key="12">
    <source>
        <dbReference type="Proteomes" id="UP000499080"/>
    </source>
</evidence>
<keyword evidence="6" id="KW-0067">ATP-binding</keyword>
<feature type="transmembrane region" description="Helical" evidence="9">
    <location>
        <begin position="106"/>
        <end position="124"/>
    </location>
</feature>
<evidence type="ECO:0000256" key="5">
    <source>
        <dbReference type="ARBA" id="ARBA00022741"/>
    </source>
</evidence>
<evidence type="ECO:0000313" key="11">
    <source>
        <dbReference type="EMBL" id="GBM47455.1"/>
    </source>
</evidence>
<dbReference type="InterPro" id="IPR011527">
    <property type="entry name" value="ABC1_TM_dom"/>
</dbReference>
<comment type="caution">
    <text evidence="11">The sequence shown here is derived from an EMBL/GenBank/DDBJ whole genome shotgun (WGS) entry which is preliminary data.</text>
</comment>
<evidence type="ECO:0000256" key="7">
    <source>
        <dbReference type="ARBA" id="ARBA00022989"/>
    </source>
</evidence>
<keyword evidence="7 9" id="KW-1133">Transmembrane helix</keyword>
<keyword evidence="4" id="KW-0677">Repeat</keyword>
<dbReference type="OrthoDB" id="6500128at2759"/>
<evidence type="ECO:0000259" key="10">
    <source>
        <dbReference type="PROSITE" id="PS50929"/>
    </source>
</evidence>
<feature type="transmembrane region" description="Helical" evidence="9">
    <location>
        <begin position="445"/>
        <end position="461"/>
    </location>
</feature>
<keyword evidence="2" id="KW-0813">Transport</keyword>
<feature type="transmembrane region" description="Helical" evidence="9">
    <location>
        <begin position="136"/>
        <end position="160"/>
    </location>
</feature>
<dbReference type="Gene3D" id="1.20.1560.10">
    <property type="entry name" value="ABC transporter type 1, transmembrane domain"/>
    <property type="match status" value="1"/>
</dbReference>
<evidence type="ECO:0000256" key="8">
    <source>
        <dbReference type="ARBA" id="ARBA00023136"/>
    </source>
</evidence>
<keyword evidence="12" id="KW-1185">Reference proteome</keyword>
<evidence type="ECO:0000256" key="3">
    <source>
        <dbReference type="ARBA" id="ARBA00022692"/>
    </source>
</evidence>
<organism evidence="11 12">
    <name type="scientific">Araneus ventricosus</name>
    <name type="common">Orbweaver spider</name>
    <name type="synonym">Epeira ventricosa</name>
    <dbReference type="NCBI Taxonomy" id="182803"/>
    <lineage>
        <taxon>Eukaryota</taxon>
        <taxon>Metazoa</taxon>
        <taxon>Ecdysozoa</taxon>
        <taxon>Arthropoda</taxon>
        <taxon>Chelicerata</taxon>
        <taxon>Arachnida</taxon>
        <taxon>Araneae</taxon>
        <taxon>Araneomorphae</taxon>
        <taxon>Entelegynae</taxon>
        <taxon>Araneoidea</taxon>
        <taxon>Araneidae</taxon>
        <taxon>Araneus</taxon>
    </lineage>
</organism>
<evidence type="ECO:0000256" key="9">
    <source>
        <dbReference type="SAM" id="Phobius"/>
    </source>
</evidence>
<keyword evidence="8 9" id="KW-0472">Membrane</keyword>
<feature type="transmembrane region" description="Helical" evidence="9">
    <location>
        <begin position="172"/>
        <end position="192"/>
    </location>
</feature>
<feature type="transmembrane region" description="Helical" evidence="9">
    <location>
        <begin position="30"/>
        <end position="51"/>
    </location>
</feature>
<feature type="transmembrane region" description="Helical" evidence="9">
    <location>
        <begin position="338"/>
        <end position="357"/>
    </location>
</feature>